<sequence length="56" mass="6326">MIDLQVHCGLRFSWRSISMCIMTNPTLQADRLCYVFSSLSSCSITMIIVLTAITPR</sequence>
<dbReference type="GeneID" id="38133928"/>
<accession>A0A3F3Q7E4</accession>
<dbReference type="Proteomes" id="UP000253729">
    <property type="component" value="Unassembled WGS sequence"/>
</dbReference>
<proteinExistence type="predicted"/>
<evidence type="ECO:0000313" key="2">
    <source>
        <dbReference type="EMBL" id="RDH35073.1"/>
    </source>
</evidence>
<dbReference type="RefSeq" id="XP_026628095.1">
    <property type="nucleotide sequence ID" value="XM_026765572.1"/>
</dbReference>
<feature type="non-terminal residue" evidence="2">
    <location>
        <position position="56"/>
    </location>
</feature>
<evidence type="ECO:0000256" key="1">
    <source>
        <dbReference type="SAM" id="Phobius"/>
    </source>
</evidence>
<dbReference type="EMBL" id="KZ852041">
    <property type="protein sequence ID" value="RDH35073.1"/>
    <property type="molecule type" value="Genomic_DNA"/>
</dbReference>
<keyword evidence="1" id="KW-1133">Transmembrane helix</keyword>
<reference evidence="2 3" key="1">
    <citation type="submission" date="2018-07" db="EMBL/GenBank/DDBJ databases">
        <title>The genomes of Aspergillus section Nigri reveals drivers in fungal speciation.</title>
        <authorList>
            <consortium name="DOE Joint Genome Institute"/>
            <person name="Vesth T.C."/>
            <person name="Nybo J."/>
            <person name="Theobald S."/>
            <person name="Brandl J."/>
            <person name="Frisvad J.C."/>
            <person name="Nielsen K.F."/>
            <person name="Lyhne E.K."/>
            <person name="Kogle M.E."/>
            <person name="Kuo A."/>
            <person name="Riley R."/>
            <person name="Clum A."/>
            <person name="Nolan M."/>
            <person name="Lipzen A."/>
            <person name="Salamov A."/>
            <person name="Henrissat B."/>
            <person name="Wiebenga A."/>
            <person name="De vries R.P."/>
            <person name="Grigoriev I.V."/>
            <person name="Mortensen U.H."/>
            <person name="Andersen M.R."/>
            <person name="Baker S.E."/>
        </authorList>
    </citation>
    <scope>NUCLEOTIDE SEQUENCE [LARGE SCALE GENOMIC DNA]</scope>
    <source>
        <strain evidence="2 3">CBS 139.54b</strain>
    </source>
</reference>
<organism evidence="2 3">
    <name type="scientific">Aspergillus welwitschiae</name>
    <dbReference type="NCBI Taxonomy" id="1341132"/>
    <lineage>
        <taxon>Eukaryota</taxon>
        <taxon>Fungi</taxon>
        <taxon>Dikarya</taxon>
        <taxon>Ascomycota</taxon>
        <taxon>Pezizomycotina</taxon>
        <taxon>Eurotiomycetes</taxon>
        <taxon>Eurotiomycetidae</taxon>
        <taxon>Eurotiales</taxon>
        <taxon>Aspergillaceae</taxon>
        <taxon>Aspergillus</taxon>
        <taxon>Aspergillus subgen. Circumdati</taxon>
    </lineage>
</organism>
<gene>
    <name evidence="2" type="ORF">BDQ94DRAFT_140182</name>
</gene>
<feature type="transmembrane region" description="Helical" evidence="1">
    <location>
        <begin position="32"/>
        <end position="53"/>
    </location>
</feature>
<protein>
    <submittedName>
        <fullName evidence="2">Uncharacterized protein</fullName>
    </submittedName>
</protein>
<dbReference type="AlphaFoldDB" id="A0A3F3Q7E4"/>
<keyword evidence="1" id="KW-0472">Membrane</keyword>
<keyword evidence="1" id="KW-0812">Transmembrane</keyword>
<keyword evidence="3" id="KW-1185">Reference proteome</keyword>
<evidence type="ECO:0000313" key="3">
    <source>
        <dbReference type="Proteomes" id="UP000253729"/>
    </source>
</evidence>
<name>A0A3F3Q7E4_9EURO</name>